<evidence type="ECO:0000313" key="2">
    <source>
        <dbReference type="EMBL" id="SVP89225.1"/>
    </source>
</evidence>
<dbReference type="Gene3D" id="3.40.50.1000">
    <property type="entry name" value="HAD superfamily/HAD-like"/>
    <property type="match status" value="2"/>
</dbReference>
<keyword evidence="3" id="KW-0378">Hydrolase</keyword>
<dbReference type="SUPFAM" id="SSF56784">
    <property type="entry name" value="HAD-like"/>
    <property type="match status" value="1"/>
</dbReference>
<dbReference type="EMBL" id="UIVT01000001">
    <property type="protein sequence ID" value="SVP89225.1"/>
    <property type="molecule type" value="Genomic_DNA"/>
</dbReference>
<dbReference type="PANTHER" id="PTHR10000">
    <property type="entry name" value="PHOSPHOSERINE PHOSPHATASE"/>
    <property type="match status" value="1"/>
</dbReference>
<reference evidence="3" key="1">
    <citation type="submission" date="2018-07" db="EMBL/GenBank/DDBJ databases">
        <authorList>
            <person name="Quirk P.G."/>
            <person name="Krulwich T.A."/>
        </authorList>
    </citation>
    <scope>NUCLEOTIDE SEQUENCE</scope>
    <source>
        <strain evidence="3">Anand</strain>
    </source>
</reference>
<gene>
    <name evidence="2" type="ORF">TAT_000107800</name>
    <name evidence="3" type="ORF">TAV_000107100</name>
</gene>
<dbReference type="GO" id="GO:0000287">
    <property type="term" value="F:magnesium ion binding"/>
    <property type="evidence" value="ECO:0007669"/>
    <property type="project" value="TreeGrafter"/>
</dbReference>
<dbReference type="EMBL" id="UIVS01000001">
    <property type="protein sequence ID" value="SVP90365.1"/>
    <property type="molecule type" value="Genomic_DNA"/>
</dbReference>
<dbReference type="InterPro" id="IPR036412">
    <property type="entry name" value="HAD-like_sf"/>
</dbReference>
<sequence>MKFKARSKLLLVFVIFLGTFFSNVLSEPISNFTKPTTLPKYFAIDVDGTFFIKDETKFKRNIAALKLLKEKNVTAFFCTVQIYSLNSHLIFCSSIFSGTSFNAIKNKFGADFQREAAYNLLPGIYSNGSIIYDNYGILIHKSVFKSDFIEKFIKFVNDNNYRSNVVFFGVVDIYSLEASLEPKDELTLNLTPIVKSDSELKNLDITGIRIKKINIEVEGLTEGTDFVKFDEANVNVIFPELSLKHLSLTKLIELWDGKISECAYIGNDMNDLSVMSLTDIMSFAVADAKDEIKNNAKWVLDLKHDECAFEKVVNLLYGDQN</sequence>
<dbReference type="VEuPathDB" id="PiroplasmaDB:TA16220"/>
<feature type="signal peptide" evidence="1">
    <location>
        <begin position="1"/>
        <end position="26"/>
    </location>
</feature>
<dbReference type="GO" id="GO:0016791">
    <property type="term" value="F:phosphatase activity"/>
    <property type="evidence" value="ECO:0007669"/>
    <property type="project" value="TreeGrafter"/>
</dbReference>
<evidence type="ECO:0000256" key="1">
    <source>
        <dbReference type="SAM" id="SignalP"/>
    </source>
</evidence>
<evidence type="ECO:0000313" key="3">
    <source>
        <dbReference type="EMBL" id="SVP90365.1"/>
    </source>
</evidence>
<dbReference type="GO" id="GO:0005829">
    <property type="term" value="C:cytosol"/>
    <property type="evidence" value="ECO:0007669"/>
    <property type="project" value="TreeGrafter"/>
</dbReference>
<dbReference type="InterPro" id="IPR023214">
    <property type="entry name" value="HAD_sf"/>
</dbReference>
<dbReference type="AlphaFoldDB" id="A0A3B0MKP2"/>
<feature type="chain" id="PRO_5036075984" evidence="1">
    <location>
        <begin position="27"/>
        <end position="321"/>
    </location>
</feature>
<dbReference type="PANTHER" id="PTHR10000:SF8">
    <property type="entry name" value="HAD SUPERFAMILY HYDROLASE-LIKE, TYPE 3"/>
    <property type="match status" value="1"/>
</dbReference>
<proteinExistence type="predicted"/>
<dbReference type="Pfam" id="PF08282">
    <property type="entry name" value="Hydrolase_3"/>
    <property type="match status" value="1"/>
</dbReference>
<accession>A0A3B0MKP2</accession>
<organism evidence="3">
    <name type="scientific">Theileria annulata</name>
    <dbReference type="NCBI Taxonomy" id="5874"/>
    <lineage>
        <taxon>Eukaryota</taxon>
        <taxon>Sar</taxon>
        <taxon>Alveolata</taxon>
        <taxon>Apicomplexa</taxon>
        <taxon>Aconoidasida</taxon>
        <taxon>Piroplasmida</taxon>
        <taxon>Theileriidae</taxon>
        <taxon>Theileria</taxon>
    </lineage>
</organism>
<keyword evidence="1" id="KW-0732">Signal</keyword>
<protein>
    <submittedName>
        <fullName evidence="3">Haloacid dehalogenase-like hydrolase, putative</fullName>
    </submittedName>
</protein>
<name>A0A3B0MKP2_THEAN</name>